<gene>
    <name evidence="1" type="ORF">GHA_03000</name>
    <name evidence="4" type="ORF">KOF27_18010</name>
    <name evidence="2" type="ORF">KYI77_03750</name>
    <name evidence="3" type="ORF">OGX73_19220</name>
</gene>
<accession>A0A9N8H205</accession>
<reference evidence="4" key="2">
    <citation type="submission" date="2021-06" db="EMBL/GenBank/DDBJ databases">
        <title>Emergence of genetically related NDM-1-producing Providencia rettgeri strains in Argentina.</title>
        <authorList>
            <person name="Pasteran F."/>
            <person name="Meo A."/>
            <person name="Gomez S."/>
            <person name="Derdoy L."/>
            <person name="Albronoz E."/>
            <person name="Faccone D."/>
            <person name="Guerriero L."/>
            <person name="Archuby D."/>
            <person name="Tarzia A."/>
            <person name="Lopez M."/>
            <person name="Corso A."/>
        </authorList>
    </citation>
    <scope>NUCLEOTIDE SEQUENCE</scope>
    <source>
        <strain evidence="4">PreM15628</strain>
    </source>
</reference>
<dbReference type="RefSeq" id="WP_164456148.1">
    <property type="nucleotide sequence ID" value="NZ_ABDWLN020000004.1"/>
</dbReference>
<evidence type="ECO:0000313" key="4">
    <source>
        <dbReference type="EMBL" id="QWQ20453.1"/>
    </source>
</evidence>
<evidence type="ECO:0000313" key="3">
    <source>
        <dbReference type="EMBL" id="MDI9094743.1"/>
    </source>
</evidence>
<protein>
    <submittedName>
        <fullName evidence="2">Type II toxin-antitoxin system RelE/ParE family toxin</fullName>
    </submittedName>
</protein>
<organism evidence="1 5">
    <name type="scientific">Providencia rettgeri</name>
    <dbReference type="NCBI Taxonomy" id="587"/>
    <lineage>
        <taxon>Bacteria</taxon>
        <taxon>Pseudomonadati</taxon>
        <taxon>Pseudomonadota</taxon>
        <taxon>Gammaproteobacteria</taxon>
        <taxon>Enterobacterales</taxon>
        <taxon>Morganellaceae</taxon>
        <taxon>Providencia</taxon>
    </lineage>
</organism>
<reference evidence="3" key="4">
    <citation type="submission" date="2022-10" db="EMBL/GenBank/DDBJ databases">
        <title>Bacterial isolates recovered from the One Health project in Brazil.</title>
        <authorList>
            <person name="Valiatti T.B."/>
            <person name="Santos F."/>
            <person name="Cayo R."/>
            <person name="Gales A.C."/>
        </authorList>
    </citation>
    <scope>NUCLEOTIDE SEQUENCE</scope>
    <source>
        <strain evidence="3">PVR188</strain>
    </source>
</reference>
<proteinExistence type="predicted"/>
<reference evidence="1" key="1">
    <citation type="submission" date="2020-05" db="EMBL/GenBank/DDBJ databases">
        <authorList>
            <person name="Delgado-Blas J."/>
        </authorList>
    </citation>
    <scope>NUCLEOTIDE SEQUENCE</scope>
    <source>
        <strain evidence="1">BB1453</strain>
    </source>
</reference>
<evidence type="ECO:0000313" key="1">
    <source>
        <dbReference type="EMBL" id="CAB5704868.1"/>
    </source>
</evidence>
<name>A0A9N8H205_PRORE</name>
<evidence type="ECO:0000313" key="2">
    <source>
        <dbReference type="EMBL" id="MBW3115573.1"/>
    </source>
</evidence>
<reference evidence="2" key="3">
    <citation type="submission" date="2021-07" db="EMBL/GenBank/DDBJ databases">
        <authorList>
            <person name="Stanton E."/>
        </authorList>
    </citation>
    <scope>NUCLEOTIDE SEQUENCE</scope>
    <source>
        <strain evidence="2">2021EL-01139</strain>
    </source>
</reference>
<dbReference type="EMBL" id="CP076405">
    <property type="protein sequence ID" value="QWQ20453.1"/>
    <property type="molecule type" value="Genomic_DNA"/>
</dbReference>
<dbReference type="Proteomes" id="UP001155882">
    <property type="component" value="Unassembled WGS sequence"/>
</dbReference>
<dbReference type="Proteomes" id="UP000682358">
    <property type="component" value="Chromosome"/>
</dbReference>
<dbReference type="EMBL" id="JAHWLI010000008">
    <property type="protein sequence ID" value="MBW3115573.1"/>
    <property type="molecule type" value="Genomic_DNA"/>
</dbReference>
<dbReference type="GeneID" id="92276593"/>
<dbReference type="EMBL" id="CAHPSF010000008">
    <property type="protein sequence ID" value="CAB5704868.1"/>
    <property type="molecule type" value="Genomic_DNA"/>
</dbReference>
<dbReference type="InterPro" id="IPR035093">
    <property type="entry name" value="RelE/ParE_toxin_dom_sf"/>
</dbReference>
<dbReference type="Gene3D" id="3.30.2310.20">
    <property type="entry name" value="RelE-like"/>
    <property type="match status" value="1"/>
</dbReference>
<evidence type="ECO:0000313" key="5">
    <source>
        <dbReference type="Proteomes" id="UP000834611"/>
    </source>
</evidence>
<dbReference type="AlphaFoldDB" id="A0A9N8H205"/>
<dbReference type="EMBL" id="JAOWIN010000016">
    <property type="protein sequence ID" value="MDI9094743.1"/>
    <property type="molecule type" value="Genomic_DNA"/>
</dbReference>
<sequence>MEQPYTVTLAETALWSLQDVESFKINFMSSVQAAAFVDELLLSSVRAISEDPKRYRPNQMLADNGLLIRERIDITSQYRCLYEFDMQTNNVVILLFISTAQDLEKTLYRYYILR</sequence>
<dbReference type="Proteomes" id="UP000834611">
    <property type="component" value="Unassembled WGS sequence"/>
</dbReference>
<dbReference type="Proteomes" id="UP001159001">
    <property type="component" value="Unassembled WGS sequence"/>
</dbReference>